<keyword evidence="14" id="KW-1185">Reference proteome</keyword>
<evidence type="ECO:0000256" key="9">
    <source>
        <dbReference type="ARBA" id="ARBA00023211"/>
    </source>
</evidence>
<keyword evidence="9" id="KW-0464">Manganese</keyword>
<comment type="cofactor">
    <cofactor evidence="1">
        <name>Mn(2+)</name>
        <dbReference type="ChEBI" id="CHEBI:29035"/>
    </cofactor>
</comment>
<evidence type="ECO:0000256" key="5">
    <source>
        <dbReference type="ARBA" id="ARBA00022723"/>
    </source>
</evidence>
<proteinExistence type="inferred from homology"/>
<accession>A0A8T2TN14</accession>
<reference evidence="13" key="1">
    <citation type="submission" date="2021-08" db="EMBL/GenBank/DDBJ databases">
        <title>WGS assembly of Ceratopteris richardii.</title>
        <authorList>
            <person name="Marchant D.B."/>
            <person name="Chen G."/>
            <person name="Jenkins J."/>
            <person name="Shu S."/>
            <person name="Leebens-Mack J."/>
            <person name="Grimwood J."/>
            <person name="Schmutz J."/>
            <person name="Soltis P."/>
            <person name="Soltis D."/>
            <person name="Chen Z.-H."/>
        </authorList>
    </citation>
    <scope>NUCLEOTIDE SEQUENCE</scope>
    <source>
        <strain evidence="13">Whitten #5841</strain>
        <tissue evidence="13">Leaf</tissue>
    </source>
</reference>
<keyword evidence="8" id="KW-0904">Protein phosphatase</keyword>
<dbReference type="EMBL" id="CM035417">
    <property type="protein sequence ID" value="KAH7422824.1"/>
    <property type="molecule type" value="Genomic_DNA"/>
</dbReference>
<dbReference type="AlphaFoldDB" id="A0A8T2TN14"/>
<organism evidence="13 14">
    <name type="scientific">Ceratopteris richardii</name>
    <name type="common">Triangle waterfern</name>
    <dbReference type="NCBI Taxonomy" id="49495"/>
    <lineage>
        <taxon>Eukaryota</taxon>
        <taxon>Viridiplantae</taxon>
        <taxon>Streptophyta</taxon>
        <taxon>Embryophyta</taxon>
        <taxon>Tracheophyta</taxon>
        <taxon>Polypodiopsida</taxon>
        <taxon>Polypodiidae</taxon>
        <taxon>Polypodiales</taxon>
        <taxon>Pteridineae</taxon>
        <taxon>Pteridaceae</taxon>
        <taxon>Parkerioideae</taxon>
        <taxon>Ceratopteris</taxon>
    </lineage>
</organism>
<evidence type="ECO:0000256" key="10">
    <source>
        <dbReference type="ARBA" id="ARBA00047761"/>
    </source>
</evidence>
<dbReference type="PANTHER" id="PTHR47992">
    <property type="entry name" value="PROTEIN PHOSPHATASE"/>
    <property type="match status" value="1"/>
</dbReference>
<evidence type="ECO:0000259" key="12">
    <source>
        <dbReference type="PROSITE" id="PS51746"/>
    </source>
</evidence>
<evidence type="ECO:0000313" key="13">
    <source>
        <dbReference type="EMBL" id="KAH7422825.1"/>
    </source>
</evidence>
<keyword evidence="7" id="KW-0460">Magnesium</keyword>
<protein>
    <recommendedName>
        <fullName evidence="4">protein-serine/threonine phosphatase</fullName>
        <ecNumber evidence="4">3.1.3.16</ecNumber>
    </recommendedName>
</protein>
<evidence type="ECO:0000256" key="2">
    <source>
        <dbReference type="ARBA" id="ARBA00001946"/>
    </source>
</evidence>
<dbReference type="OMA" id="PQVFDGH"/>
<comment type="caution">
    <text evidence="13">The sequence shown here is derived from an EMBL/GenBank/DDBJ whole genome shotgun (WGS) entry which is preliminary data.</text>
</comment>
<evidence type="ECO:0000256" key="6">
    <source>
        <dbReference type="ARBA" id="ARBA00022801"/>
    </source>
</evidence>
<evidence type="ECO:0000256" key="7">
    <source>
        <dbReference type="ARBA" id="ARBA00022842"/>
    </source>
</evidence>
<dbReference type="SUPFAM" id="SSF81606">
    <property type="entry name" value="PP2C-like"/>
    <property type="match status" value="1"/>
</dbReference>
<dbReference type="SMART" id="SM00331">
    <property type="entry name" value="PP2C_SIG"/>
    <property type="match status" value="1"/>
</dbReference>
<evidence type="ECO:0000313" key="14">
    <source>
        <dbReference type="Proteomes" id="UP000825935"/>
    </source>
</evidence>
<dbReference type="FunFam" id="3.60.40.10:FF:000013">
    <property type="entry name" value="probable protein phosphatase 2C 5"/>
    <property type="match status" value="1"/>
</dbReference>
<comment type="similarity">
    <text evidence="3">Belongs to the PP2C family.</text>
</comment>
<dbReference type="EC" id="3.1.3.16" evidence="4"/>
<dbReference type="InterPro" id="IPR015655">
    <property type="entry name" value="PP2C"/>
</dbReference>
<keyword evidence="6" id="KW-0378">Hydrolase</keyword>
<dbReference type="Pfam" id="PF00481">
    <property type="entry name" value="PP2C"/>
    <property type="match status" value="1"/>
</dbReference>
<dbReference type="CDD" id="cd00143">
    <property type="entry name" value="PP2Cc"/>
    <property type="match status" value="1"/>
</dbReference>
<keyword evidence="5" id="KW-0479">Metal-binding</keyword>
<dbReference type="Gene3D" id="3.60.40.10">
    <property type="entry name" value="PPM-type phosphatase domain"/>
    <property type="match status" value="1"/>
</dbReference>
<dbReference type="GO" id="GO:0046872">
    <property type="term" value="F:metal ion binding"/>
    <property type="evidence" value="ECO:0007669"/>
    <property type="project" value="UniProtKB-KW"/>
</dbReference>
<dbReference type="GO" id="GO:0004722">
    <property type="term" value="F:protein serine/threonine phosphatase activity"/>
    <property type="evidence" value="ECO:0007669"/>
    <property type="project" value="UniProtKB-EC"/>
</dbReference>
<dbReference type="InterPro" id="IPR036457">
    <property type="entry name" value="PPM-type-like_dom_sf"/>
</dbReference>
<feature type="domain" description="PPM-type phosphatase" evidence="12">
    <location>
        <begin position="31"/>
        <end position="303"/>
    </location>
</feature>
<dbReference type="EMBL" id="CM035417">
    <property type="protein sequence ID" value="KAH7422825.1"/>
    <property type="molecule type" value="Genomic_DNA"/>
</dbReference>
<dbReference type="SMART" id="SM00332">
    <property type="entry name" value="PP2Cc"/>
    <property type="match status" value="1"/>
</dbReference>
<evidence type="ECO:0000256" key="11">
    <source>
        <dbReference type="ARBA" id="ARBA00048336"/>
    </source>
</evidence>
<dbReference type="Proteomes" id="UP000825935">
    <property type="component" value="Chromosome 12"/>
</dbReference>
<name>A0A8T2TN14_CERRI</name>
<dbReference type="PROSITE" id="PS51746">
    <property type="entry name" value="PPM_2"/>
    <property type="match status" value="1"/>
</dbReference>
<evidence type="ECO:0000256" key="1">
    <source>
        <dbReference type="ARBA" id="ARBA00001936"/>
    </source>
</evidence>
<evidence type="ECO:0000256" key="3">
    <source>
        <dbReference type="ARBA" id="ARBA00006702"/>
    </source>
</evidence>
<comment type="catalytic activity">
    <reaction evidence="10">
        <text>O-phospho-L-seryl-[protein] + H2O = L-seryl-[protein] + phosphate</text>
        <dbReference type="Rhea" id="RHEA:20629"/>
        <dbReference type="Rhea" id="RHEA-COMP:9863"/>
        <dbReference type="Rhea" id="RHEA-COMP:11604"/>
        <dbReference type="ChEBI" id="CHEBI:15377"/>
        <dbReference type="ChEBI" id="CHEBI:29999"/>
        <dbReference type="ChEBI" id="CHEBI:43474"/>
        <dbReference type="ChEBI" id="CHEBI:83421"/>
        <dbReference type="EC" id="3.1.3.16"/>
    </reaction>
</comment>
<dbReference type="OrthoDB" id="10264738at2759"/>
<gene>
    <name evidence="13" type="ORF">KP509_12G027400</name>
</gene>
<comment type="catalytic activity">
    <reaction evidence="11">
        <text>O-phospho-L-threonyl-[protein] + H2O = L-threonyl-[protein] + phosphate</text>
        <dbReference type="Rhea" id="RHEA:47004"/>
        <dbReference type="Rhea" id="RHEA-COMP:11060"/>
        <dbReference type="Rhea" id="RHEA-COMP:11605"/>
        <dbReference type="ChEBI" id="CHEBI:15377"/>
        <dbReference type="ChEBI" id="CHEBI:30013"/>
        <dbReference type="ChEBI" id="CHEBI:43474"/>
        <dbReference type="ChEBI" id="CHEBI:61977"/>
        <dbReference type="EC" id="3.1.3.16"/>
    </reaction>
</comment>
<evidence type="ECO:0000256" key="8">
    <source>
        <dbReference type="ARBA" id="ARBA00022912"/>
    </source>
</evidence>
<evidence type="ECO:0000256" key="4">
    <source>
        <dbReference type="ARBA" id="ARBA00013081"/>
    </source>
</evidence>
<sequence>MDIEQDIRARTKTDSSQCMVPLAALLKNDFECNKGQDPIVQHGLACHDKKGEDHTLIKLNCQHLFRDGSVVFSVFGVFDGHNGASAAIFSKEKLLQNVLSAVPTIGSREEWLDALPRALVSGFIKTDIDFQEKGETSGTTATLVIVDRWTVTVAAVGDSRCVLDASDGGIFALSVDHRFEENAEERKRVMECGGEVCRLSLAGGAEIGPLRCWPGGLCLSRSIGDVDVGAFIVPIPHVKQIQLPKTGGRLIIASDGLWDALSIEKAAKCCRGLSAELAAKQLVKESLRARGLRDDTTCLVVDLLPPLGHMSKISLSTNRQNNLKAIIARWRSKGSSTVVANKSNAVGFVEEIFEAGSAKLADRLGTDPCLGVLNCAICQVNMTLHDGISVHAGSVFSTTSQISQGPFLCLTCKAKKDAMEGRPRS</sequence>
<comment type="cofactor">
    <cofactor evidence="2">
        <name>Mg(2+)</name>
        <dbReference type="ChEBI" id="CHEBI:18420"/>
    </cofactor>
</comment>
<dbReference type="InterPro" id="IPR001932">
    <property type="entry name" value="PPM-type_phosphatase-like_dom"/>
</dbReference>